<dbReference type="InterPro" id="IPR021317">
    <property type="entry name" value="DUF2917"/>
</dbReference>
<dbReference type="Pfam" id="PF11142">
    <property type="entry name" value="DUF2917"/>
    <property type="match status" value="1"/>
</dbReference>
<dbReference type="SUPFAM" id="SSF51182">
    <property type="entry name" value="RmlC-like cupins"/>
    <property type="match status" value="1"/>
</dbReference>
<protein>
    <submittedName>
        <fullName evidence="1">DUF2917 domain-containing protein</fullName>
    </submittedName>
</protein>
<evidence type="ECO:0000313" key="2">
    <source>
        <dbReference type="Proteomes" id="UP000518300"/>
    </source>
</evidence>
<organism evidence="1 2">
    <name type="scientific">Pyxidicoccus fallax</name>
    <dbReference type="NCBI Taxonomy" id="394095"/>
    <lineage>
        <taxon>Bacteria</taxon>
        <taxon>Pseudomonadati</taxon>
        <taxon>Myxococcota</taxon>
        <taxon>Myxococcia</taxon>
        <taxon>Myxococcales</taxon>
        <taxon>Cystobacterineae</taxon>
        <taxon>Myxococcaceae</taxon>
        <taxon>Pyxidicoccus</taxon>
    </lineage>
</organism>
<gene>
    <name evidence="1" type="ORF">HG543_26445</name>
</gene>
<name>A0A848LL19_9BACT</name>
<reference evidence="1 2" key="1">
    <citation type="submission" date="2020-04" db="EMBL/GenBank/DDBJ databases">
        <title>Draft genome of Pyxidicoccus fallax type strain.</title>
        <authorList>
            <person name="Whitworth D.E."/>
        </authorList>
    </citation>
    <scope>NUCLEOTIDE SEQUENCE [LARGE SCALE GENOMIC DNA]</scope>
    <source>
        <strain evidence="1 2">DSM 14698</strain>
    </source>
</reference>
<comment type="caution">
    <text evidence="1">The sequence shown here is derived from an EMBL/GenBank/DDBJ whole genome shotgun (WGS) entry which is preliminary data.</text>
</comment>
<keyword evidence="2" id="KW-1185">Reference proteome</keyword>
<dbReference type="AlphaFoldDB" id="A0A848LL19"/>
<sequence length="115" mass="12315">MTLTLPITFHDWLRLLARRRRTGAPGDGGAGPVWLERGAMWSLRAHPHEALALTCGDGQLWLTCEGDARDYVLGPGDTVRLEAAGHVVAQALKPTRFRVSRGPSARSGEAAACAS</sequence>
<accession>A0A848LL19</accession>
<dbReference type="EMBL" id="JABBJJ010000134">
    <property type="protein sequence ID" value="NMO18373.1"/>
    <property type="molecule type" value="Genomic_DNA"/>
</dbReference>
<proteinExistence type="predicted"/>
<dbReference type="InterPro" id="IPR011051">
    <property type="entry name" value="RmlC_Cupin_sf"/>
</dbReference>
<dbReference type="RefSeq" id="WP_169347642.1">
    <property type="nucleotide sequence ID" value="NZ_JABBJJ010000134.1"/>
</dbReference>
<evidence type="ECO:0000313" key="1">
    <source>
        <dbReference type="EMBL" id="NMO18373.1"/>
    </source>
</evidence>
<dbReference type="Proteomes" id="UP000518300">
    <property type="component" value="Unassembled WGS sequence"/>
</dbReference>